<dbReference type="InterPro" id="IPR006166">
    <property type="entry name" value="ERCC4_domain"/>
</dbReference>
<organism evidence="6 7">
    <name type="scientific">Thermoproteota archaeon</name>
    <dbReference type="NCBI Taxonomy" id="2056631"/>
    <lineage>
        <taxon>Archaea</taxon>
        <taxon>Thermoproteota</taxon>
    </lineage>
</organism>
<keyword evidence="3" id="KW-0238">DNA-binding</keyword>
<dbReference type="GO" id="GO:1901255">
    <property type="term" value="P:nucleotide-excision repair involved in interstrand cross-link repair"/>
    <property type="evidence" value="ECO:0007669"/>
    <property type="project" value="TreeGrafter"/>
</dbReference>
<feature type="non-terminal residue" evidence="6">
    <location>
        <position position="170"/>
    </location>
</feature>
<dbReference type="Gene3D" id="3.40.50.10130">
    <property type="match status" value="1"/>
</dbReference>
<dbReference type="AlphaFoldDB" id="A0A497ET72"/>
<protein>
    <recommendedName>
        <fullName evidence="5">ERCC4 domain-containing protein</fullName>
    </recommendedName>
</protein>
<dbReference type="CDD" id="cd20075">
    <property type="entry name" value="XPF_nuclease_XPF_arch"/>
    <property type="match status" value="1"/>
</dbReference>
<dbReference type="Pfam" id="PF02732">
    <property type="entry name" value="ERCC4"/>
    <property type="match status" value="1"/>
</dbReference>
<dbReference type="GO" id="GO:0003684">
    <property type="term" value="F:damaged DNA binding"/>
    <property type="evidence" value="ECO:0007669"/>
    <property type="project" value="TreeGrafter"/>
</dbReference>
<dbReference type="PANTHER" id="PTHR10150">
    <property type="entry name" value="DNA REPAIR ENDONUCLEASE XPF"/>
    <property type="match status" value="1"/>
</dbReference>
<evidence type="ECO:0000256" key="3">
    <source>
        <dbReference type="ARBA" id="ARBA00023125"/>
    </source>
</evidence>
<comment type="caution">
    <text evidence="6">The sequence shown here is derived from an EMBL/GenBank/DDBJ whole genome shotgun (WGS) entry which is preliminary data.</text>
</comment>
<dbReference type="GO" id="GO:0003697">
    <property type="term" value="F:single-stranded DNA binding"/>
    <property type="evidence" value="ECO:0007669"/>
    <property type="project" value="TreeGrafter"/>
</dbReference>
<evidence type="ECO:0000256" key="2">
    <source>
        <dbReference type="ARBA" id="ARBA00022801"/>
    </source>
</evidence>
<dbReference type="PANTHER" id="PTHR10150:SF0">
    <property type="entry name" value="DNA REPAIR ENDONUCLEASE XPF"/>
    <property type="match status" value="1"/>
</dbReference>
<reference evidence="6 7" key="1">
    <citation type="submission" date="2018-06" db="EMBL/GenBank/DDBJ databases">
        <title>Extensive metabolic versatility and redundancy in microbially diverse, dynamic hydrothermal sediments.</title>
        <authorList>
            <person name="Dombrowski N."/>
            <person name="Teske A."/>
            <person name="Baker B.J."/>
        </authorList>
    </citation>
    <scope>NUCLEOTIDE SEQUENCE [LARGE SCALE GENOMIC DNA]</scope>
    <source>
        <strain evidence="6">B30_G17</strain>
    </source>
</reference>
<evidence type="ECO:0000259" key="5">
    <source>
        <dbReference type="SMART" id="SM00891"/>
    </source>
</evidence>
<evidence type="ECO:0000256" key="1">
    <source>
        <dbReference type="ARBA" id="ARBA00022763"/>
    </source>
</evidence>
<keyword evidence="4" id="KW-0234">DNA repair</keyword>
<gene>
    <name evidence="6" type="ORF">DRJ21_02150</name>
</gene>
<proteinExistence type="predicted"/>
<keyword evidence="2" id="KW-0378">Hydrolase</keyword>
<dbReference type="InterPro" id="IPR011335">
    <property type="entry name" value="Restrct_endonuc-II-like"/>
</dbReference>
<evidence type="ECO:0000313" key="6">
    <source>
        <dbReference type="EMBL" id="RLE49798.1"/>
    </source>
</evidence>
<dbReference type="SMART" id="SM00891">
    <property type="entry name" value="ERCC4"/>
    <property type="match status" value="1"/>
</dbReference>
<accession>A0A497ET72</accession>
<keyword evidence="1" id="KW-0227">DNA damage</keyword>
<dbReference type="GO" id="GO:0000724">
    <property type="term" value="P:double-strand break repair via homologous recombination"/>
    <property type="evidence" value="ECO:0007669"/>
    <property type="project" value="TreeGrafter"/>
</dbReference>
<evidence type="ECO:0000313" key="7">
    <source>
        <dbReference type="Proteomes" id="UP000281962"/>
    </source>
</evidence>
<sequence length="170" mass="19294">MHTMRVIVDEREKSCKVPQFLRELGVRVIFKQLTVGDYIISKDCAIERKSARDFVNSVSKGRIFDQAYRLANSYSKSAIIIEGNLKIASSILKAGIRSVYGTIAFIWMAYNVPSFLTASERETAELIYSFIKHEQVSVKKKIIIRSKPKLESIGDWQLFVVQSFPGIGPK</sequence>
<dbReference type="SUPFAM" id="SSF52980">
    <property type="entry name" value="Restriction endonuclease-like"/>
    <property type="match status" value="1"/>
</dbReference>
<name>A0A497ET72_9CREN</name>
<dbReference type="Proteomes" id="UP000281962">
    <property type="component" value="Unassembled WGS sequence"/>
</dbReference>
<dbReference type="GO" id="GO:0000014">
    <property type="term" value="F:single-stranded DNA endodeoxyribonuclease activity"/>
    <property type="evidence" value="ECO:0007669"/>
    <property type="project" value="TreeGrafter"/>
</dbReference>
<dbReference type="EMBL" id="QMQY01000085">
    <property type="protein sequence ID" value="RLE49798.1"/>
    <property type="molecule type" value="Genomic_DNA"/>
</dbReference>
<evidence type="ECO:0000256" key="4">
    <source>
        <dbReference type="ARBA" id="ARBA00023204"/>
    </source>
</evidence>
<feature type="domain" description="ERCC4" evidence="5">
    <location>
        <begin position="5"/>
        <end position="85"/>
    </location>
</feature>